<evidence type="ECO:0000313" key="11">
    <source>
        <dbReference type="Proteomes" id="UP000077315"/>
    </source>
</evidence>
<evidence type="ECO:0000256" key="3">
    <source>
        <dbReference type="ARBA" id="ARBA00022692"/>
    </source>
</evidence>
<accession>A0A167LPU8</accession>
<dbReference type="GO" id="GO:0005789">
    <property type="term" value="C:endoplasmic reticulum membrane"/>
    <property type="evidence" value="ECO:0007669"/>
    <property type="project" value="InterPro"/>
</dbReference>
<evidence type="ECO:0000256" key="5">
    <source>
        <dbReference type="ARBA" id="ARBA00023136"/>
    </source>
</evidence>
<dbReference type="GO" id="GO:0005886">
    <property type="term" value="C:plasma membrane"/>
    <property type="evidence" value="ECO:0007669"/>
    <property type="project" value="TreeGrafter"/>
</dbReference>
<evidence type="ECO:0000256" key="8">
    <source>
        <dbReference type="SAM" id="Phobius"/>
    </source>
</evidence>
<dbReference type="AlphaFoldDB" id="A0A167LPU8"/>
<keyword evidence="5 8" id="KW-0472">Membrane</keyword>
<dbReference type="OrthoDB" id="264603at2759"/>
<name>A0A167LPU8_PHYB8</name>
<dbReference type="GO" id="GO:0061817">
    <property type="term" value="P:endoplasmic reticulum-plasma membrane tethering"/>
    <property type="evidence" value="ECO:0007669"/>
    <property type="project" value="TreeGrafter"/>
</dbReference>
<dbReference type="EMBL" id="KV440987">
    <property type="protein sequence ID" value="OAD70874.1"/>
    <property type="molecule type" value="Genomic_DNA"/>
</dbReference>
<evidence type="ECO:0000256" key="7">
    <source>
        <dbReference type="SAM" id="MobiDB-lite"/>
    </source>
</evidence>
<dbReference type="Proteomes" id="UP000077315">
    <property type="component" value="Unassembled WGS sequence"/>
</dbReference>
<dbReference type="Pfam" id="PF00635">
    <property type="entry name" value="Motile_Sperm"/>
    <property type="match status" value="1"/>
</dbReference>
<dbReference type="InterPro" id="IPR008962">
    <property type="entry name" value="PapD-like_sf"/>
</dbReference>
<feature type="transmembrane region" description="Helical" evidence="8">
    <location>
        <begin position="252"/>
        <end position="271"/>
    </location>
</feature>
<evidence type="ECO:0000256" key="4">
    <source>
        <dbReference type="ARBA" id="ARBA00022989"/>
    </source>
</evidence>
<feature type="region of interest" description="Disordered" evidence="7">
    <location>
        <begin position="139"/>
        <end position="174"/>
    </location>
</feature>
<evidence type="ECO:0000256" key="2">
    <source>
        <dbReference type="ARBA" id="ARBA00008932"/>
    </source>
</evidence>
<organism evidence="10 11">
    <name type="scientific">Phycomyces blakesleeanus (strain ATCC 8743b / DSM 1359 / FGSC 10004 / NBRC 33097 / NRRL 1555)</name>
    <dbReference type="NCBI Taxonomy" id="763407"/>
    <lineage>
        <taxon>Eukaryota</taxon>
        <taxon>Fungi</taxon>
        <taxon>Fungi incertae sedis</taxon>
        <taxon>Mucoromycota</taxon>
        <taxon>Mucoromycotina</taxon>
        <taxon>Mucoromycetes</taxon>
        <taxon>Mucorales</taxon>
        <taxon>Phycomycetaceae</taxon>
        <taxon>Phycomyces</taxon>
    </lineage>
</organism>
<dbReference type="VEuPathDB" id="FungiDB:PHYBLDRAFT_170958"/>
<dbReference type="InterPro" id="IPR000535">
    <property type="entry name" value="MSP_dom"/>
</dbReference>
<dbReference type="Gene3D" id="2.60.40.10">
    <property type="entry name" value="Immunoglobulins"/>
    <property type="match status" value="1"/>
</dbReference>
<evidence type="ECO:0000256" key="6">
    <source>
        <dbReference type="SAM" id="Coils"/>
    </source>
</evidence>
<keyword evidence="3 8" id="KW-0812">Transmembrane</keyword>
<dbReference type="RefSeq" id="XP_018288914.1">
    <property type="nucleotide sequence ID" value="XM_018436452.1"/>
</dbReference>
<dbReference type="GO" id="GO:0090158">
    <property type="term" value="P:endoplasmic reticulum membrane organization"/>
    <property type="evidence" value="ECO:0007669"/>
    <property type="project" value="TreeGrafter"/>
</dbReference>
<dbReference type="InterPro" id="IPR013783">
    <property type="entry name" value="Ig-like_fold"/>
</dbReference>
<comment type="subcellular location">
    <subcellularLocation>
        <location evidence="1">Membrane</location>
        <topology evidence="1">Single-pass type IV membrane protein</topology>
    </subcellularLocation>
</comment>
<evidence type="ECO:0000259" key="9">
    <source>
        <dbReference type="PROSITE" id="PS50202"/>
    </source>
</evidence>
<evidence type="ECO:0000256" key="1">
    <source>
        <dbReference type="ARBA" id="ARBA00004211"/>
    </source>
</evidence>
<proteinExistence type="inferred from homology"/>
<dbReference type="GeneID" id="28997358"/>
<dbReference type="PANTHER" id="PTHR10809">
    <property type="entry name" value="VESICLE-ASSOCIATED MEMBRANE PROTEIN-ASSOCIATED PROTEIN"/>
    <property type="match status" value="1"/>
</dbReference>
<reference evidence="11" key="1">
    <citation type="submission" date="2015-06" db="EMBL/GenBank/DDBJ databases">
        <title>Expansion of signal transduction pathways in fungi by whole-genome duplication.</title>
        <authorList>
            <consortium name="DOE Joint Genome Institute"/>
            <person name="Corrochano L.M."/>
            <person name="Kuo A."/>
            <person name="Marcet-Houben M."/>
            <person name="Polaino S."/>
            <person name="Salamov A."/>
            <person name="Villalobos J.M."/>
            <person name="Alvarez M.I."/>
            <person name="Avalos J."/>
            <person name="Benito E.P."/>
            <person name="Benoit I."/>
            <person name="Burger G."/>
            <person name="Camino L.P."/>
            <person name="Canovas D."/>
            <person name="Cerda-Olmedo E."/>
            <person name="Cheng J.-F."/>
            <person name="Dominguez A."/>
            <person name="Elias M."/>
            <person name="Eslava A.P."/>
            <person name="Glaser F."/>
            <person name="Grimwood J."/>
            <person name="Gutierrez G."/>
            <person name="Heitman J."/>
            <person name="Henrissat B."/>
            <person name="Iturriaga E.A."/>
            <person name="Lang B.F."/>
            <person name="Lavin J.L."/>
            <person name="Lee S."/>
            <person name="Li W."/>
            <person name="Lindquist E."/>
            <person name="Lopez-Garcia S."/>
            <person name="Luque E.M."/>
            <person name="Marcos A.T."/>
            <person name="Martin J."/>
            <person name="McCluskey K."/>
            <person name="Medina H.R."/>
            <person name="Miralles-Duran A."/>
            <person name="Miyazaki A."/>
            <person name="Munoz-Torres E."/>
            <person name="Oguiza J.A."/>
            <person name="Ohm R."/>
            <person name="Olmedo M."/>
            <person name="Orejas M."/>
            <person name="Ortiz-Castellanos L."/>
            <person name="Pisabarro A.G."/>
            <person name="Rodriguez-Romero J."/>
            <person name="Ruiz-Herrera J."/>
            <person name="Ruiz-Vazquez R."/>
            <person name="Sanz C."/>
            <person name="Schackwitz W."/>
            <person name="Schmutz J."/>
            <person name="Shahriari M."/>
            <person name="Shelest E."/>
            <person name="Silva-Franco F."/>
            <person name="Soanes D."/>
            <person name="Syed K."/>
            <person name="Tagua V.G."/>
            <person name="Talbot N.J."/>
            <person name="Thon M."/>
            <person name="De vries R.P."/>
            <person name="Wiebenga A."/>
            <person name="Yadav J.S."/>
            <person name="Braun E.L."/>
            <person name="Baker S."/>
            <person name="Garre V."/>
            <person name="Horwitz B."/>
            <person name="Torres-Martinez S."/>
            <person name="Idnurm A."/>
            <person name="Herrera-Estrella A."/>
            <person name="Gabaldon T."/>
            <person name="Grigoriev I.V."/>
        </authorList>
    </citation>
    <scope>NUCLEOTIDE SEQUENCE [LARGE SCALE GENOMIC DNA]</scope>
    <source>
        <strain evidence="11">NRRL 1555(-)</strain>
    </source>
</reference>
<feature type="coiled-coil region" evidence="6">
    <location>
        <begin position="182"/>
        <end position="216"/>
    </location>
</feature>
<comment type="similarity">
    <text evidence="2">Belongs to the VAMP-associated protein (VAP) (TC 9.B.17) family.</text>
</comment>
<protein>
    <recommendedName>
        <fullName evidence="9">MSP domain-containing protein</fullName>
    </recommendedName>
</protein>
<dbReference type="PIRSF" id="PIRSF019693">
    <property type="entry name" value="VAMP-associated"/>
    <property type="match status" value="1"/>
</dbReference>
<gene>
    <name evidence="10" type="ORF">PHYBLDRAFT_170958</name>
</gene>
<dbReference type="STRING" id="763407.A0A167LPU8"/>
<dbReference type="PROSITE" id="PS50202">
    <property type="entry name" value="MSP"/>
    <property type="match status" value="1"/>
</dbReference>
<keyword evidence="11" id="KW-1185">Reference proteome</keyword>
<evidence type="ECO:0000313" key="10">
    <source>
        <dbReference type="EMBL" id="OAD70874.1"/>
    </source>
</evidence>
<feature type="domain" description="MSP" evidence="9">
    <location>
        <begin position="2"/>
        <end position="127"/>
    </location>
</feature>
<keyword evidence="4 8" id="KW-1133">Transmembrane helix</keyword>
<sequence>MSVQLSPSTALVFQRPLHVLSKEILILKNPGAEPIIFKVKTTAPKQYCVRPNAGYIDPYSEIEVQVILQPFKEEPPLDYRCKDKFLIQTIALDPSINEKLPLAEIWHTLESRDKGAIHQHKLRCMFLSPKEAEIHRLSEAGGAPGGEESPQQSSELPNAVPVGPPPVYSLTDSNPTAVVPTTNGLEETKAKLEEELVEAEETIRSLIRQIEKQRQAPVRSTSSKKLPSVVQPLDAVHRHLAQLEKGRTTEGYPPQVVLMLAIVVFLITLIFF</sequence>
<dbReference type="PANTHER" id="PTHR10809:SF6">
    <property type="entry name" value="AT11025P-RELATED"/>
    <property type="match status" value="1"/>
</dbReference>
<dbReference type="GO" id="GO:0033149">
    <property type="term" value="F:FFAT motif binding"/>
    <property type="evidence" value="ECO:0007669"/>
    <property type="project" value="TreeGrafter"/>
</dbReference>
<dbReference type="InParanoid" id="A0A167LPU8"/>
<keyword evidence="6" id="KW-0175">Coiled coil</keyword>
<dbReference type="SUPFAM" id="SSF49354">
    <property type="entry name" value="PapD-like"/>
    <property type="match status" value="1"/>
</dbReference>
<dbReference type="InterPro" id="IPR016763">
    <property type="entry name" value="VAP"/>
</dbReference>